<name>A0AAU7QPP0_9GAMM</name>
<comment type="subcellular location">
    <subcellularLocation>
        <location evidence="1">Cell membrane</location>
        <topology evidence="1">Multi-pass membrane protein</topology>
    </subcellularLocation>
</comment>
<comment type="similarity">
    <text evidence="6">Belongs to the ABC-4 integral membrane protein family.</text>
</comment>
<feature type="transmembrane region" description="Helical" evidence="7">
    <location>
        <begin position="21"/>
        <end position="43"/>
    </location>
</feature>
<evidence type="ECO:0000256" key="1">
    <source>
        <dbReference type="ARBA" id="ARBA00004651"/>
    </source>
</evidence>
<evidence type="ECO:0000256" key="2">
    <source>
        <dbReference type="ARBA" id="ARBA00022475"/>
    </source>
</evidence>
<evidence type="ECO:0000259" key="8">
    <source>
        <dbReference type="Pfam" id="PF02687"/>
    </source>
</evidence>
<dbReference type="AlphaFoldDB" id="A0AAU7QPP0"/>
<accession>A0AAU7QPP0</accession>
<feature type="domain" description="MacB-like periplasmic core" evidence="9">
    <location>
        <begin position="23"/>
        <end position="231"/>
    </location>
</feature>
<keyword evidence="3 7" id="KW-0812">Transmembrane</keyword>
<dbReference type="GO" id="GO:0005886">
    <property type="term" value="C:plasma membrane"/>
    <property type="evidence" value="ECO:0007669"/>
    <property type="project" value="UniProtKB-SubCell"/>
</dbReference>
<evidence type="ECO:0000256" key="3">
    <source>
        <dbReference type="ARBA" id="ARBA00022692"/>
    </source>
</evidence>
<evidence type="ECO:0000259" key="9">
    <source>
        <dbReference type="Pfam" id="PF12704"/>
    </source>
</evidence>
<feature type="transmembrane region" description="Helical" evidence="7">
    <location>
        <begin position="776"/>
        <end position="797"/>
    </location>
</feature>
<dbReference type="RefSeq" id="WP_350016698.1">
    <property type="nucleotide sequence ID" value="NZ_CP157948.1"/>
</dbReference>
<feature type="transmembrane region" description="Helical" evidence="7">
    <location>
        <begin position="414"/>
        <end position="438"/>
    </location>
</feature>
<feature type="domain" description="ABC3 transporter permease C-terminal" evidence="8">
    <location>
        <begin position="689"/>
        <end position="803"/>
    </location>
</feature>
<dbReference type="Pfam" id="PF12704">
    <property type="entry name" value="MacB_PCD"/>
    <property type="match status" value="2"/>
</dbReference>
<dbReference type="PANTHER" id="PTHR30572">
    <property type="entry name" value="MEMBRANE COMPONENT OF TRANSPORTER-RELATED"/>
    <property type="match status" value="1"/>
</dbReference>
<sequence>MNIWLAEIWRAWRASLQRPGFLLLAAGVLALGVGSTAAVFTLIEQVLLQPLPVPQASRLLVAGPRNGDHVSSVSPQQYQHMQSLGGVQSIGLIQDGPKLNIAGDGQPELVPASYADRGLLPTVGLPLRLGRNFSAEEDRPHGPQVVILGHGFWQRRYGGDAGVIGRSISIEGAPHTIVGVLPQGFAALGFAGDVVLPAALPPDSVNDGTNYMALLRPNAGVGPATVAAEVDTRLHAMYVALGDDYWKRAHFGTQPFGAWQHADAGHVLTLFLASALFVLLIALVNLTNLMLLRALSRSHDAAVRGALGAPMSRLALPALAEALLVGVVGALLGVLLAMVGLGALQGHMPAEWLPNGRLHFDAATWLLALLLGLGGALLAAALGLWRGRRAAGIDELREGGRSGLGLHSGRLGRVLVVAQVALATALLSAAGLFLHTLYDAARTPLGFDSDGILTFELAPVLADYPDAAAVDRLSARVLERLRAIPGVTTATSTTNLPADLWSGQFNLGGLHLPGSGEMYNTQYRGVGPDFFALFGIATREGRTFDRNDVRGGEPVAIVNRAMAEKHYGGQALGKLIQRGERGDHAGLWSARIVGVVGDTNQFGPLEEQPEVLYVPLAQMTDNAMAIFRSFEPMRFALRGHGDPNAWRDALAAAVGAVAPNQPIANVRSMQGIVRSTTADMRLNLLLVGIFAALALLLAAAGMYAVMAVAVAAREREFGVRSALGASPWRLIRLVLRGGLWQIGLGLVLGVGLALGLSGVLRAVLQDIGRRAVDPVALGGVCAVLAVAGVLACLVPALRAGRVHPMRALRGSRE</sequence>
<dbReference type="InterPro" id="IPR003838">
    <property type="entry name" value="ABC3_permease_C"/>
</dbReference>
<keyword evidence="5 7" id="KW-0472">Membrane</keyword>
<dbReference type="PANTHER" id="PTHR30572:SF4">
    <property type="entry name" value="ABC TRANSPORTER PERMEASE YTRF"/>
    <property type="match status" value="1"/>
</dbReference>
<feature type="transmembrane region" description="Helical" evidence="7">
    <location>
        <begin position="733"/>
        <end position="756"/>
    </location>
</feature>
<dbReference type="InterPro" id="IPR050250">
    <property type="entry name" value="Macrolide_Exporter_MacB"/>
</dbReference>
<dbReference type="EMBL" id="CP157948">
    <property type="protein sequence ID" value="XBS90698.1"/>
    <property type="molecule type" value="Genomic_DNA"/>
</dbReference>
<feature type="domain" description="ABC3 transporter permease C-terminal" evidence="8">
    <location>
        <begin position="275"/>
        <end position="389"/>
    </location>
</feature>
<dbReference type="InterPro" id="IPR017800">
    <property type="entry name" value="ADOP"/>
</dbReference>
<reference evidence="10" key="1">
    <citation type="submission" date="2024-06" db="EMBL/GenBank/DDBJ databases">
        <authorList>
            <person name="Sun Y."/>
        </authorList>
    </citation>
    <scope>NUCLEOTIDE SEQUENCE</scope>
    <source>
        <strain evidence="10">IGA1.0</strain>
    </source>
</reference>
<dbReference type="GO" id="GO:0022857">
    <property type="term" value="F:transmembrane transporter activity"/>
    <property type="evidence" value="ECO:0007669"/>
    <property type="project" value="TreeGrafter"/>
</dbReference>
<dbReference type="NCBIfam" id="TIGR03434">
    <property type="entry name" value="ADOP"/>
    <property type="match status" value="1"/>
</dbReference>
<evidence type="ECO:0000313" key="10">
    <source>
        <dbReference type="EMBL" id="XBS90698.1"/>
    </source>
</evidence>
<feature type="domain" description="MacB-like periplasmic core" evidence="9">
    <location>
        <begin position="417"/>
        <end position="623"/>
    </location>
</feature>
<dbReference type="InterPro" id="IPR025857">
    <property type="entry name" value="MacB_PCD"/>
</dbReference>
<protein>
    <submittedName>
        <fullName evidence="10">ADOP family duplicated permease</fullName>
    </submittedName>
</protein>
<gene>
    <name evidence="10" type="ORF">ABNK63_03380</name>
</gene>
<feature type="transmembrane region" description="Helical" evidence="7">
    <location>
        <begin position="316"/>
        <end position="343"/>
    </location>
</feature>
<feature type="transmembrane region" description="Helical" evidence="7">
    <location>
        <begin position="684"/>
        <end position="712"/>
    </location>
</feature>
<evidence type="ECO:0000256" key="6">
    <source>
        <dbReference type="ARBA" id="ARBA00038076"/>
    </source>
</evidence>
<evidence type="ECO:0000256" key="7">
    <source>
        <dbReference type="SAM" id="Phobius"/>
    </source>
</evidence>
<feature type="transmembrane region" description="Helical" evidence="7">
    <location>
        <begin position="270"/>
        <end position="295"/>
    </location>
</feature>
<dbReference type="Pfam" id="PF02687">
    <property type="entry name" value="FtsX"/>
    <property type="match status" value="2"/>
</dbReference>
<organism evidence="10">
    <name type="scientific">Rhodanobacter sp. IGA1.0</name>
    <dbReference type="NCBI Taxonomy" id="3158582"/>
    <lineage>
        <taxon>Bacteria</taxon>
        <taxon>Pseudomonadati</taxon>
        <taxon>Pseudomonadota</taxon>
        <taxon>Gammaproteobacteria</taxon>
        <taxon>Lysobacterales</taxon>
        <taxon>Rhodanobacteraceae</taxon>
        <taxon>Rhodanobacter</taxon>
    </lineage>
</organism>
<keyword evidence="4 7" id="KW-1133">Transmembrane helix</keyword>
<proteinExistence type="inferred from homology"/>
<feature type="transmembrane region" description="Helical" evidence="7">
    <location>
        <begin position="363"/>
        <end position="385"/>
    </location>
</feature>
<keyword evidence="2" id="KW-1003">Cell membrane</keyword>
<evidence type="ECO:0000256" key="5">
    <source>
        <dbReference type="ARBA" id="ARBA00023136"/>
    </source>
</evidence>
<evidence type="ECO:0000256" key="4">
    <source>
        <dbReference type="ARBA" id="ARBA00022989"/>
    </source>
</evidence>